<feature type="transmembrane region" description="Helical" evidence="2">
    <location>
        <begin position="179"/>
        <end position="202"/>
    </location>
</feature>
<comment type="caution">
    <text evidence="4">The sequence shown here is derived from an EMBL/GenBank/DDBJ whole genome shotgun (WGS) entry which is preliminary data.</text>
</comment>
<name>A0A317FBA4_9PROT</name>
<feature type="transmembrane region" description="Helical" evidence="2">
    <location>
        <begin position="293"/>
        <end position="316"/>
    </location>
</feature>
<keyword evidence="5" id="KW-1185">Reference proteome</keyword>
<comment type="function">
    <text evidence="1">Part of the tripartite ATP-independent periplasmic (TRAP) transport system.</text>
</comment>
<keyword evidence="2" id="KW-0812">Transmembrane</keyword>
<keyword evidence="1" id="KW-1003">Cell membrane</keyword>
<sequence>MSNRRELAGFDLAVWLTVGLVGFALQLWLIYLNPISPLLHAMGFLSVVMVLAFMRYAARPLRPGASHRVPWHDWLLAAASLALLVHANLDYAQFVRRAAIPRPPDIWIGLLFVALLLEAGRRAVGWILPVIGIAAMFYALSGLILPESWDVGPTLSLRRVVGTLTMTELGLFSEPTQVALRWIFLFVAFGQALALIGGDVFFERISVRLAGGLRGGPAYISIVSSALFGTVSGSNVANVMMGGQVTIPLMDKVGYGRTRAAAIEAVSSTGGALTPPIMGAAALIMAELANVPYATVVASAVLPAILFYVAVTAYVYGATVRLGIGAGDLAEELPAWRILLANWPVLLGVTWLIWRIADAYPLEHAALQATAIILVGGFVMGPARYTLPRLRDAFAGLIDGTLEIGLACAVSGVLVGVILVTGLGIDLSAFVVELGRSSLLLALVATMLVVMLLGMAVPGIAAYIIAASVAAAPLAELGVPLLAAHMFIFYFSLFAGLTPPVALTAFAAAGIAGSDPFRTGFLSMLIAAPAYLLAFFMVLQPQLLLLEGSAASIALSFVTGFVGVSAFGLAVAGAWFGPLGPVSRLVLATAGVALVDAGLATDLAGGAAVLAVGLLNRRQVASLAVGRA</sequence>
<feature type="transmembrane region" description="Helical" evidence="2">
    <location>
        <begin position="38"/>
        <end position="57"/>
    </location>
</feature>
<feature type="transmembrane region" description="Helical" evidence="2">
    <location>
        <begin position="336"/>
        <end position="354"/>
    </location>
</feature>
<evidence type="ECO:0000256" key="1">
    <source>
        <dbReference type="RuleBase" id="RU369079"/>
    </source>
</evidence>
<dbReference type="NCBIfam" id="TIGR02123">
    <property type="entry name" value="TRAP_fused"/>
    <property type="match status" value="1"/>
</dbReference>
<dbReference type="PANTHER" id="PTHR43849:SF2">
    <property type="entry name" value="BLL3936 PROTEIN"/>
    <property type="match status" value="1"/>
</dbReference>
<dbReference type="PANTHER" id="PTHR43849">
    <property type="entry name" value="BLL3936 PROTEIN"/>
    <property type="match status" value="1"/>
</dbReference>
<protein>
    <submittedName>
        <fullName evidence="4">C4-dicarboxylate ABC transporter permease</fullName>
    </submittedName>
</protein>
<dbReference type="RefSeq" id="WP_109872864.1">
    <property type="nucleotide sequence ID" value="NZ_QGNA01000005.1"/>
</dbReference>
<dbReference type="Proteomes" id="UP000245765">
    <property type="component" value="Unassembled WGS sequence"/>
</dbReference>
<gene>
    <name evidence="4" type="ORF">DFH01_23225</name>
</gene>
<dbReference type="InterPro" id="IPR011853">
    <property type="entry name" value="TRAP_DctM-Dct_fused"/>
</dbReference>
<dbReference type="AlphaFoldDB" id="A0A317FBA4"/>
<organism evidence="4 5">
    <name type="scientific">Falsiroseomonas bella</name>
    <dbReference type="NCBI Taxonomy" id="2184016"/>
    <lineage>
        <taxon>Bacteria</taxon>
        <taxon>Pseudomonadati</taxon>
        <taxon>Pseudomonadota</taxon>
        <taxon>Alphaproteobacteria</taxon>
        <taxon>Acetobacterales</taxon>
        <taxon>Roseomonadaceae</taxon>
        <taxon>Falsiroseomonas</taxon>
    </lineage>
</organism>
<dbReference type="GO" id="GO:0022857">
    <property type="term" value="F:transmembrane transporter activity"/>
    <property type="evidence" value="ECO:0007669"/>
    <property type="project" value="UniProtKB-UniRule"/>
</dbReference>
<dbReference type="InterPro" id="IPR010656">
    <property type="entry name" value="DctM"/>
</dbReference>
<evidence type="ECO:0000259" key="3">
    <source>
        <dbReference type="Pfam" id="PF06808"/>
    </source>
</evidence>
<feature type="transmembrane region" description="Helical" evidence="2">
    <location>
        <begin position="124"/>
        <end position="145"/>
    </location>
</feature>
<dbReference type="EMBL" id="QGNA01000005">
    <property type="protein sequence ID" value="PWS35219.1"/>
    <property type="molecule type" value="Genomic_DNA"/>
</dbReference>
<reference evidence="5" key="1">
    <citation type="submission" date="2018-05" db="EMBL/GenBank/DDBJ databases">
        <authorList>
            <person name="Du Z."/>
            <person name="Wang X."/>
        </authorList>
    </citation>
    <scope>NUCLEOTIDE SEQUENCE [LARGE SCALE GENOMIC DNA]</scope>
    <source>
        <strain evidence="5">CQN31</strain>
    </source>
</reference>
<dbReference type="GO" id="GO:0005886">
    <property type="term" value="C:plasma membrane"/>
    <property type="evidence" value="ECO:0007669"/>
    <property type="project" value="UniProtKB-SubCell"/>
</dbReference>
<evidence type="ECO:0000313" key="4">
    <source>
        <dbReference type="EMBL" id="PWS35219.1"/>
    </source>
</evidence>
<feature type="transmembrane region" description="Helical" evidence="2">
    <location>
        <begin position="366"/>
        <end position="384"/>
    </location>
</feature>
<feature type="transmembrane region" description="Helical" evidence="2">
    <location>
        <begin position="490"/>
        <end position="513"/>
    </location>
</feature>
<proteinExistence type="predicted"/>
<accession>A0A317FBA4</accession>
<feature type="transmembrane region" description="Helical" evidence="2">
    <location>
        <begin position="12"/>
        <end position="32"/>
    </location>
</feature>
<feature type="domain" description="TRAP C4-dicarboxylate transport system permease DctM subunit" evidence="3">
    <location>
        <begin position="112"/>
        <end position="545"/>
    </location>
</feature>
<keyword evidence="1" id="KW-0997">Cell inner membrane</keyword>
<feature type="transmembrane region" description="Helical" evidence="2">
    <location>
        <begin position="519"/>
        <end position="539"/>
    </location>
</feature>
<dbReference type="OrthoDB" id="9759894at2"/>
<evidence type="ECO:0000313" key="5">
    <source>
        <dbReference type="Proteomes" id="UP000245765"/>
    </source>
</evidence>
<feature type="transmembrane region" description="Helical" evidence="2">
    <location>
        <begin position="404"/>
        <end position="427"/>
    </location>
</feature>
<feature type="transmembrane region" description="Helical" evidence="2">
    <location>
        <begin position="588"/>
        <end position="615"/>
    </location>
</feature>
<keyword evidence="2" id="KW-0472">Membrane</keyword>
<dbReference type="Pfam" id="PF06808">
    <property type="entry name" value="DctM"/>
    <property type="match status" value="1"/>
</dbReference>
<comment type="subcellular location">
    <subcellularLocation>
        <location evidence="1">Cell inner membrane</location>
        <topology evidence="1">Multi-pass membrane protein</topology>
    </subcellularLocation>
</comment>
<feature type="transmembrane region" description="Helical" evidence="2">
    <location>
        <begin position="439"/>
        <end position="457"/>
    </location>
</feature>
<keyword evidence="1" id="KW-0813">Transport</keyword>
<feature type="transmembrane region" description="Helical" evidence="2">
    <location>
        <begin position="551"/>
        <end position="576"/>
    </location>
</feature>
<feature type="transmembrane region" description="Helical" evidence="2">
    <location>
        <begin position="463"/>
        <end position="483"/>
    </location>
</feature>
<keyword evidence="2" id="KW-1133">Transmembrane helix</keyword>
<evidence type="ECO:0000256" key="2">
    <source>
        <dbReference type="SAM" id="Phobius"/>
    </source>
</evidence>